<dbReference type="Pfam" id="PF06980">
    <property type="entry name" value="DUF1302"/>
    <property type="match status" value="1"/>
</dbReference>
<dbReference type="EMBL" id="QYUP01000183">
    <property type="protein sequence ID" value="RJG08535.1"/>
    <property type="molecule type" value="Genomic_DNA"/>
</dbReference>
<organism evidence="1 2">
    <name type="scientific">Massilia cavernae</name>
    <dbReference type="NCBI Taxonomy" id="2320864"/>
    <lineage>
        <taxon>Bacteria</taxon>
        <taxon>Pseudomonadati</taxon>
        <taxon>Pseudomonadota</taxon>
        <taxon>Betaproteobacteria</taxon>
        <taxon>Burkholderiales</taxon>
        <taxon>Oxalobacteraceae</taxon>
        <taxon>Telluria group</taxon>
        <taxon>Massilia</taxon>
    </lineage>
</organism>
<protein>
    <submittedName>
        <fullName evidence="1">DUF1302 domain-containing protein</fullName>
    </submittedName>
</protein>
<proteinExistence type="predicted"/>
<dbReference type="OrthoDB" id="8932625at2"/>
<dbReference type="Proteomes" id="UP000284006">
    <property type="component" value="Unassembled WGS sequence"/>
</dbReference>
<dbReference type="AlphaFoldDB" id="A0A418X7Q4"/>
<evidence type="ECO:0000313" key="2">
    <source>
        <dbReference type="Proteomes" id="UP000284006"/>
    </source>
</evidence>
<dbReference type="InterPro" id="IPR010727">
    <property type="entry name" value="DUF1302"/>
</dbReference>
<gene>
    <name evidence="1" type="ORF">D3872_23490</name>
</gene>
<reference evidence="1 2" key="1">
    <citation type="submission" date="2018-09" db="EMBL/GenBank/DDBJ databases">
        <authorList>
            <person name="Zhu H."/>
        </authorList>
    </citation>
    <scope>NUCLEOTIDE SEQUENCE [LARGE SCALE GENOMIC DNA]</scope>
    <source>
        <strain evidence="1 2">K1S02-61</strain>
    </source>
</reference>
<keyword evidence="2" id="KW-1185">Reference proteome</keyword>
<name>A0A418X7Q4_9BURK</name>
<comment type="caution">
    <text evidence="1">The sequence shown here is derived from an EMBL/GenBank/DDBJ whole genome shotgun (WGS) entry which is preliminary data.</text>
</comment>
<dbReference type="RefSeq" id="WP_119813042.1">
    <property type="nucleotide sequence ID" value="NZ_QYUP01000183.1"/>
</dbReference>
<evidence type="ECO:0000313" key="1">
    <source>
        <dbReference type="EMBL" id="RJG08535.1"/>
    </source>
</evidence>
<accession>A0A418X7Q4</accession>
<sequence length="617" mass="65781">MHTTPTGAPPGESKPVRSPQPFARHALAAALYAIGMAQAAEIQAGNPDLSVRFDNTIKYNYGHRVSSQDTALLKSPNFDDGNRNFDKGMVSNRVDWLSELDVVYQKQFGMRVSAAAWYDGAYGKLDNTNVASSNHRAGGKPALGLSDHTKRYHRGSGEILDAFVFANFDVADMPLNVKLGQHTLFWGEALLSPIHSISYGQSPVDLLKGYSVPGTDAKELFLPRQAISAQFSPTAELGIAAQYFFNWKPARLPESGSFLGFYDYAFQGGESFFLGPLGTPALRGPDSRAPKTGDFGLSARWSPDWLDGTAGAYLRRTSELLPQANVRLAGLPTALFGPSGSAICQGMIPGAAVVGNNCLFYPSTLGATSQYQFEYANGIDVLGLSLSKSVAGVSLGADLSYRRDMPLYSTPALLMPAGTNAAVINALNAKVAPALVVAAAGQPQQGEVSGARGNTIHGLVNLLGTTARTPLFDASTWAVEGVWSRVDKVTQGAQFFRGRASYNGIDKVSRDFFAVAAIFTPTWFQVVPGVDMQMPLSYSRGLKGNSGVQAGGNKGAGNYAAGVSFDVRQKYRFDLKYVNFFGPLALDPATGAVTSFGGVTSLLKDRGFLAATFKTTF</sequence>